<keyword evidence="11 14" id="KW-0289">Folate biosynthesis</keyword>
<keyword evidence="10 14" id="KW-0460">Magnesium</keyword>
<dbReference type="GO" id="GO:0005829">
    <property type="term" value="C:cytosol"/>
    <property type="evidence" value="ECO:0007669"/>
    <property type="project" value="TreeGrafter"/>
</dbReference>
<evidence type="ECO:0000256" key="9">
    <source>
        <dbReference type="ARBA" id="ARBA00022723"/>
    </source>
</evidence>
<dbReference type="InterPro" id="IPR045031">
    <property type="entry name" value="DHP_synth-like"/>
</dbReference>
<dbReference type="InterPro" id="IPR006390">
    <property type="entry name" value="DHP_synth_dom"/>
</dbReference>
<dbReference type="GO" id="GO:0046654">
    <property type="term" value="P:tetrahydrofolate biosynthetic process"/>
    <property type="evidence" value="ECO:0007669"/>
    <property type="project" value="UniProtKB-UniPathway"/>
</dbReference>
<dbReference type="UniPathway" id="UPA00077">
    <property type="reaction ID" value="UER00156"/>
</dbReference>
<evidence type="ECO:0000313" key="17">
    <source>
        <dbReference type="Proteomes" id="UP000094769"/>
    </source>
</evidence>
<dbReference type="PANTHER" id="PTHR20941:SF1">
    <property type="entry name" value="FOLIC ACID SYNTHESIS PROTEIN FOL1"/>
    <property type="match status" value="1"/>
</dbReference>
<comment type="subunit">
    <text evidence="5">Homodimer.</text>
</comment>
<dbReference type="PROSITE" id="PS00793">
    <property type="entry name" value="DHPS_2"/>
    <property type="match status" value="1"/>
</dbReference>
<dbReference type="SUPFAM" id="SSF51717">
    <property type="entry name" value="Dihydropteroate synthetase-like"/>
    <property type="match status" value="1"/>
</dbReference>
<dbReference type="PROSITE" id="PS00792">
    <property type="entry name" value="DHPS_1"/>
    <property type="match status" value="1"/>
</dbReference>
<dbReference type="Gene3D" id="3.20.20.20">
    <property type="entry name" value="Dihydropteroate synthase-like"/>
    <property type="match status" value="1"/>
</dbReference>
<dbReference type="PROSITE" id="PS50972">
    <property type="entry name" value="PTERIN_BINDING"/>
    <property type="match status" value="1"/>
</dbReference>
<comment type="caution">
    <text evidence="16">The sequence shown here is derived from an EMBL/GenBank/DDBJ whole genome shotgun (WGS) entry which is preliminary data.</text>
</comment>
<evidence type="ECO:0000259" key="15">
    <source>
        <dbReference type="PROSITE" id="PS50972"/>
    </source>
</evidence>
<dbReference type="EMBL" id="MARB01000010">
    <property type="protein sequence ID" value="ODJ87675.1"/>
    <property type="molecule type" value="Genomic_DNA"/>
</dbReference>
<dbReference type="PANTHER" id="PTHR20941">
    <property type="entry name" value="FOLATE SYNTHESIS PROTEINS"/>
    <property type="match status" value="1"/>
</dbReference>
<evidence type="ECO:0000256" key="8">
    <source>
        <dbReference type="ARBA" id="ARBA00022679"/>
    </source>
</evidence>
<dbReference type="FunFam" id="3.20.20.20:FF:000004">
    <property type="entry name" value="Dihydropteroate synthase"/>
    <property type="match status" value="1"/>
</dbReference>
<keyword evidence="9 14" id="KW-0479">Metal-binding</keyword>
<evidence type="ECO:0000256" key="10">
    <source>
        <dbReference type="ARBA" id="ARBA00022842"/>
    </source>
</evidence>
<dbReference type="InterPro" id="IPR000489">
    <property type="entry name" value="Pterin-binding_dom"/>
</dbReference>
<keyword evidence="17" id="KW-1185">Reference proteome</keyword>
<evidence type="ECO:0000313" key="16">
    <source>
        <dbReference type="EMBL" id="ODJ87675.1"/>
    </source>
</evidence>
<proteinExistence type="inferred from homology"/>
<evidence type="ECO:0000256" key="5">
    <source>
        <dbReference type="ARBA" id="ARBA00011738"/>
    </source>
</evidence>
<evidence type="ECO:0000256" key="14">
    <source>
        <dbReference type="RuleBase" id="RU361205"/>
    </source>
</evidence>
<evidence type="ECO:0000256" key="7">
    <source>
        <dbReference type="ARBA" id="ARBA00016919"/>
    </source>
</evidence>
<dbReference type="CDD" id="cd00739">
    <property type="entry name" value="DHPS"/>
    <property type="match status" value="1"/>
</dbReference>
<dbReference type="AlphaFoldDB" id="A0A7Z0VLC0"/>
<name>A0A7Z0VLC0_9GAMM</name>
<sequence length="296" mass="31369">MMSREPSAVPPASTDSCFSLILDCAGKQLDLGSPQVMGILNLTPDSFSDGGRFLNPDVALKHALHMVEEGAAVIDIGGESTRPGAQPVSVDEELDRVIPIIERLAQAIPVPISIDTNKPLVMREAVSAGAGMINDVMALRELGALEAAAETTVPVCLMHMQRKPRTMQDAPHYGNVVDEVRRFLRQRLDAGEAAGIARHNMIVDPGFGFGKSLEHNLILLKELQALDELAAPVLVGISRKSMVGSILGDLPVNERLMGSVAAAVVAVMGGAAIIRVHDVRETVDALKVASAVRSAI</sequence>
<comment type="function">
    <text evidence="13 14">Catalyzes the condensation of para-aminobenzoate (pABA) with 6-hydroxymethyl-7,8-dihydropterin diphosphate (DHPt-PP) to form 7,8-dihydropteroate (H2Pte), the immediate precursor of folate derivatives.</text>
</comment>
<evidence type="ECO:0000256" key="11">
    <source>
        <dbReference type="ARBA" id="ARBA00022909"/>
    </source>
</evidence>
<reference evidence="16 17" key="1">
    <citation type="submission" date="2016-06" db="EMBL/GenBank/DDBJ databases">
        <title>Genome sequence of endosymbiont of Candidatus Endolucinida thiodiazotropha.</title>
        <authorList>
            <person name="Poehlein A."/>
            <person name="Koenig S."/>
            <person name="Heiden S.E."/>
            <person name="Thuermer A."/>
            <person name="Voget S."/>
            <person name="Daniel R."/>
            <person name="Markert S."/>
            <person name="Gros O."/>
            <person name="Schweder T."/>
        </authorList>
    </citation>
    <scope>NUCLEOTIDE SEQUENCE [LARGE SCALE GENOMIC DNA]</scope>
    <source>
        <strain evidence="16 17">COS</strain>
    </source>
</reference>
<organism evidence="16 17">
    <name type="scientific">Candidatus Thiodiazotropha endolucinida</name>
    <dbReference type="NCBI Taxonomy" id="1655433"/>
    <lineage>
        <taxon>Bacteria</taxon>
        <taxon>Pseudomonadati</taxon>
        <taxon>Pseudomonadota</taxon>
        <taxon>Gammaproteobacteria</taxon>
        <taxon>Chromatiales</taxon>
        <taxon>Sedimenticolaceae</taxon>
        <taxon>Candidatus Thiodiazotropha</taxon>
    </lineage>
</organism>
<keyword evidence="8 14" id="KW-0808">Transferase</keyword>
<dbReference type="GO" id="GO:0046872">
    <property type="term" value="F:metal ion binding"/>
    <property type="evidence" value="ECO:0007669"/>
    <property type="project" value="UniProtKB-KW"/>
</dbReference>
<evidence type="ECO:0000256" key="13">
    <source>
        <dbReference type="ARBA" id="ARBA00053449"/>
    </source>
</evidence>
<dbReference type="Pfam" id="PF00809">
    <property type="entry name" value="Pterin_bind"/>
    <property type="match status" value="1"/>
</dbReference>
<evidence type="ECO:0000256" key="6">
    <source>
        <dbReference type="ARBA" id="ARBA00012458"/>
    </source>
</evidence>
<evidence type="ECO:0000256" key="12">
    <source>
        <dbReference type="ARBA" id="ARBA00030193"/>
    </source>
</evidence>
<comment type="cofactor">
    <cofactor evidence="2 14">
        <name>Mg(2+)</name>
        <dbReference type="ChEBI" id="CHEBI:18420"/>
    </cofactor>
</comment>
<evidence type="ECO:0000256" key="2">
    <source>
        <dbReference type="ARBA" id="ARBA00001946"/>
    </source>
</evidence>
<evidence type="ECO:0000256" key="4">
    <source>
        <dbReference type="ARBA" id="ARBA00009503"/>
    </source>
</evidence>
<comment type="catalytic activity">
    <reaction evidence="1">
        <text>(7,8-dihydropterin-6-yl)methyl diphosphate + 4-aminobenzoate = 7,8-dihydropteroate + diphosphate</text>
        <dbReference type="Rhea" id="RHEA:19949"/>
        <dbReference type="ChEBI" id="CHEBI:17836"/>
        <dbReference type="ChEBI" id="CHEBI:17839"/>
        <dbReference type="ChEBI" id="CHEBI:33019"/>
        <dbReference type="ChEBI" id="CHEBI:72950"/>
        <dbReference type="EC" id="2.5.1.15"/>
    </reaction>
</comment>
<comment type="pathway">
    <text evidence="3 14">Cofactor biosynthesis; tetrahydrofolate biosynthesis; 7,8-dihydrofolate from 2-amino-4-hydroxy-6-hydroxymethyl-7,8-dihydropteridine diphosphate and 4-aminobenzoate: step 1/2.</text>
</comment>
<protein>
    <recommendedName>
        <fullName evidence="7 14">Dihydropteroate synthase</fullName>
        <shortName evidence="14">DHPS</shortName>
        <ecNumber evidence="6 14">2.5.1.15</ecNumber>
    </recommendedName>
    <alternativeName>
        <fullName evidence="12 14">Dihydropteroate pyrophosphorylase</fullName>
    </alternativeName>
</protein>
<feature type="domain" description="Pterin-binding" evidence="15">
    <location>
        <begin position="34"/>
        <end position="287"/>
    </location>
</feature>
<dbReference type="NCBIfam" id="TIGR01496">
    <property type="entry name" value="DHPS"/>
    <property type="match status" value="1"/>
</dbReference>
<evidence type="ECO:0000256" key="3">
    <source>
        <dbReference type="ARBA" id="ARBA00004763"/>
    </source>
</evidence>
<dbReference type="InterPro" id="IPR011005">
    <property type="entry name" value="Dihydropteroate_synth-like_sf"/>
</dbReference>
<evidence type="ECO:0000256" key="1">
    <source>
        <dbReference type="ARBA" id="ARBA00000012"/>
    </source>
</evidence>
<comment type="similarity">
    <text evidence="4 14">Belongs to the DHPS family.</text>
</comment>
<accession>A0A7Z0VLC0</accession>
<gene>
    <name evidence="16" type="primary">folP_1</name>
    <name evidence="16" type="ORF">CODIS_20920</name>
</gene>
<dbReference type="EC" id="2.5.1.15" evidence="6 14"/>
<dbReference type="Proteomes" id="UP000094769">
    <property type="component" value="Unassembled WGS sequence"/>
</dbReference>
<dbReference type="GO" id="GO:0046656">
    <property type="term" value="P:folic acid biosynthetic process"/>
    <property type="evidence" value="ECO:0007669"/>
    <property type="project" value="UniProtKB-KW"/>
</dbReference>
<dbReference type="GO" id="GO:0004156">
    <property type="term" value="F:dihydropteroate synthase activity"/>
    <property type="evidence" value="ECO:0007669"/>
    <property type="project" value="UniProtKB-EC"/>
</dbReference>